<evidence type="ECO:0000313" key="5">
    <source>
        <dbReference type="EMBL" id="MTD14951.1"/>
    </source>
</evidence>
<dbReference type="AlphaFoldDB" id="A0A7K1FLD0"/>
<proteinExistence type="predicted"/>
<sequence>MADRPLRYRLTSRTLHQIVTALHTPSDLHSTVQAVTDLVVRFAGFRVAAVSVARNDNVFETVAVAGQDGAADGAADVLLGHRTPRTNYDEEFAVAEKWGRLLFVPHDRVPDAGQRGWVPETAISDSKHAWHPLDALYAPLLSSSGELLGVLSVDLPVDDHRPGRRRRELLEILAIHAGAAIETARLTDQLREEEELFRLAFDGTGTGMALVSMAESTTGRFARVNPKFCELTGRSAGELLGLTVFDLAPPDEIDDVRNDVDAVVWGDESVHRIERRIRRPDGSDLWVSITLAGVADSEGAPQYTILQLEDISARRAEQQYLEHLAGHDPLTGLANRATLTERLRRAVVSAATTERPGALLFIDLDDFKSINDHHGHLVGDQVLAMVAARLAESVRGNDLVGRIGGDEFVVIADEIDTTGTTDIIERLTAAIATPLSIMDNTFRLSGTVGATLILDASRSPEQLLDDADTDMYRRKNRTTPARPGTPAADPTGETESTSGRGDNAVENDFDGGLLGIDDAGDNEPALPAEGFTRPAGAAALR</sequence>
<protein>
    <submittedName>
        <fullName evidence="5">Diguanylate cyclase</fullName>
    </submittedName>
</protein>
<keyword evidence="6" id="KW-1185">Reference proteome</keyword>
<dbReference type="SMART" id="SM00065">
    <property type="entry name" value="GAF"/>
    <property type="match status" value="1"/>
</dbReference>
<dbReference type="PROSITE" id="PS50113">
    <property type="entry name" value="PAC"/>
    <property type="match status" value="1"/>
</dbReference>
<dbReference type="InterPro" id="IPR001610">
    <property type="entry name" value="PAC"/>
</dbReference>
<evidence type="ECO:0000259" key="3">
    <source>
        <dbReference type="PROSITE" id="PS50113"/>
    </source>
</evidence>
<feature type="domain" description="PAS" evidence="2">
    <location>
        <begin position="216"/>
        <end position="267"/>
    </location>
</feature>
<dbReference type="InterPro" id="IPR043128">
    <property type="entry name" value="Rev_trsase/Diguanyl_cyclase"/>
</dbReference>
<reference evidence="5 6" key="1">
    <citation type="submission" date="2019-11" db="EMBL/GenBank/DDBJ databases">
        <authorList>
            <person name="Jiang L.-Q."/>
        </authorList>
    </citation>
    <scope>NUCLEOTIDE SEQUENCE [LARGE SCALE GENOMIC DNA]</scope>
    <source>
        <strain evidence="5 6">YIM 132087</strain>
    </source>
</reference>
<evidence type="ECO:0000259" key="4">
    <source>
        <dbReference type="PROSITE" id="PS50887"/>
    </source>
</evidence>
<dbReference type="Pfam" id="PF01590">
    <property type="entry name" value="GAF"/>
    <property type="match status" value="1"/>
</dbReference>
<evidence type="ECO:0000256" key="1">
    <source>
        <dbReference type="SAM" id="MobiDB-lite"/>
    </source>
</evidence>
<dbReference type="Pfam" id="PF00990">
    <property type="entry name" value="GGDEF"/>
    <property type="match status" value="1"/>
</dbReference>
<feature type="domain" description="GGDEF" evidence="4">
    <location>
        <begin position="355"/>
        <end position="490"/>
    </location>
</feature>
<dbReference type="CDD" id="cd01949">
    <property type="entry name" value="GGDEF"/>
    <property type="match status" value="1"/>
</dbReference>
<dbReference type="Proteomes" id="UP000460221">
    <property type="component" value="Unassembled WGS sequence"/>
</dbReference>
<dbReference type="PANTHER" id="PTHR44757">
    <property type="entry name" value="DIGUANYLATE CYCLASE DGCP"/>
    <property type="match status" value="1"/>
</dbReference>
<dbReference type="InterPro" id="IPR000700">
    <property type="entry name" value="PAS-assoc_C"/>
</dbReference>
<dbReference type="PROSITE" id="PS50887">
    <property type="entry name" value="GGDEF"/>
    <property type="match status" value="1"/>
</dbReference>
<dbReference type="Gene3D" id="3.30.70.270">
    <property type="match status" value="1"/>
</dbReference>
<dbReference type="SMART" id="SM00267">
    <property type="entry name" value="GGDEF"/>
    <property type="match status" value="1"/>
</dbReference>
<accession>A0A7K1FLD0</accession>
<dbReference type="NCBIfam" id="TIGR00229">
    <property type="entry name" value="sensory_box"/>
    <property type="match status" value="1"/>
</dbReference>
<dbReference type="EMBL" id="WLYK01000005">
    <property type="protein sequence ID" value="MTD14951.1"/>
    <property type="molecule type" value="Genomic_DNA"/>
</dbReference>
<dbReference type="InterPro" id="IPR035965">
    <property type="entry name" value="PAS-like_dom_sf"/>
</dbReference>
<dbReference type="InterPro" id="IPR000160">
    <property type="entry name" value="GGDEF_dom"/>
</dbReference>
<evidence type="ECO:0000259" key="2">
    <source>
        <dbReference type="PROSITE" id="PS50112"/>
    </source>
</evidence>
<dbReference type="Gene3D" id="3.30.450.20">
    <property type="entry name" value="PAS domain"/>
    <property type="match status" value="1"/>
</dbReference>
<dbReference type="Pfam" id="PF08448">
    <property type="entry name" value="PAS_4"/>
    <property type="match status" value="1"/>
</dbReference>
<dbReference type="SUPFAM" id="SSF55781">
    <property type="entry name" value="GAF domain-like"/>
    <property type="match status" value="1"/>
</dbReference>
<comment type="caution">
    <text evidence="5">The sequence shown here is derived from an EMBL/GenBank/DDBJ whole genome shotgun (WGS) entry which is preliminary data.</text>
</comment>
<dbReference type="PROSITE" id="PS50112">
    <property type="entry name" value="PAS"/>
    <property type="match status" value="1"/>
</dbReference>
<dbReference type="SUPFAM" id="SSF55073">
    <property type="entry name" value="Nucleotide cyclase"/>
    <property type="match status" value="1"/>
</dbReference>
<dbReference type="CDD" id="cd00130">
    <property type="entry name" value="PAS"/>
    <property type="match status" value="1"/>
</dbReference>
<feature type="region of interest" description="Disordered" evidence="1">
    <location>
        <begin position="465"/>
        <end position="541"/>
    </location>
</feature>
<dbReference type="InterPro" id="IPR013656">
    <property type="entry name" value="PAS_4"/>
</dbReference>
<evidence type="ECO:0000313" key="6">
    <source>
        <dbReference type="Proteomes" id="UP000460221"/>
    </source>
</evidence>
<dbReference type="Gene3D" id="3.30.450.40">
    <property type="match status" value="1"/>
</dbReference>
<dbReference type="NCBIfam" id="TIGR00254">
    <property type="entry name" value="GGDEF"/>
    <property type="match status" value="1"/>
</dbReference>
<dbReference type="SMART" id="SM00086">
    <property type="entry name" value="PAC"/>
    <property type="match status" value="1"/>
</dbReference>
<dbReference type="InterPro" id="IPR029016">
    <property type="entry name" value="GAF-like_dom_sf"/>
</dbReference>
<dbReference type="InterPro" id="IPR029787">
    <property type="entry name" value="Nucleotide_cyclase"/>
</dbReference>
<dbReference type="InterPro" id="IPR052155">
    <property type="entry name" value="Biofilm_reg_signaling"/>
</dbReference>
<dbReference type="RefSeq" id="WP_154768945.1">
    <property type="nucleotide sequence ID" value="NZ_WLYK01000005.1"/>
</dbReference>
<name>A0A7K1FLD0_9ACTN</name>
<organism evidence="5 6">
    <name type="scientific">Nakamurella alba</name>
    <dbReference type="NCBI Taxonomy" id="2665158"/>
    <lineage>
        <taxon>Bacteria</taxon>
        <taxon>Bacillati</taxon>
        <taxon>Actinomycetota</taxon>
        <taxon>Actinomycetes</taxon>
        <taxon>Nakamurellales</taxon>
        <taxon>Nakamurellaceae</taxon>
        <taxon>Nakamurella</taxon>
    </lineage>
</organism>
<dbReference type="SMART" id="SM00091">
    <property type="entry name" value="PAS"/>
    <property type="match status" value="1"/>
</dbReference>
<gene>
    <name evidence="5" type="ORF">GIS00_13480</name>
</gene>
<dbReference type="InterPro" id="IPR003018">
    <property type="entry name" value="GAF"/>
</dbReference>
<feature type="domain" description="PAC" evidence="3">
    <location>
        <begin position="271"/>
        <end position="323"/>
    </location>
</feature>
<dbReference type="PANTHER" id="PTHR44757:SF2">
    <property type="entry name" value="BIOFILM ARCHITECTURE MAINTENANCE PROTEIN MBAA"/>
    <property type="match status" value="1"/>
</dbReference>
<dbReference type="InterPro" id="IPR000014">
    <property type="entry name" value="PAS"/>
</dbReference>
<dbReference type="SUPFAM" id="SSF55785">
    <property type="entry name" value="PYP-like sensor domain (PAS domain)"/>
    <property type="match status" value="1"/>
</dbReference>